<evidence type="ECO:0000259" key="1">
    <source>
        <dbReference type="PROSITE" id="PS50097"/>
    </source>
</evidence>
<name>A0A177A3G3_9PEZI</name>
<dbReference type="EMBL" id="KV441403">
    <property type="protein sequence ID" value="OAF56647.1"/>
    <property type="molecule type" value="Genomic_DNA"/>
</dbReference>
<dbReference type="AlphaFoldDB" id="A0A177A3G3"/>
<dbReference type="InterPro" id="IPR011333">
    <property type="entry name" value="SKP1/BTB/POZ_sf"/>
</dbReference>
<dbReference type="PANTHER" id="PTHR47843">
    <property type="entry name" value="BTB DOMAIN-CONTAINING PROTEIN-RELATED"/>
    <property type="match status" value="1"/>
</dbReference>
<dbReference type="GeneID" id="36290242"/>
<proteinExistence type="predicted"/>
<dbReference type="SUPFAM" id="SSF54695">
    <property type="entry name" value="POZ domain"/>
    <property type="match status" value="1"/>
</dbReference>
<dbReference type="Pfam" id="PF00651">
    <property type="entry name" value="BTB"/>
    <property type="match status" value="1"/>
</dbReference>
<dbReference type="Proteomes" id="UP000077154">
    <property type="component" value="Unassembled WGS sequence"/>
</dbReference>
<organism evidence="2">
    <name type="scientific">Pseudogymnoascus destructans</name>
    <dbReference type="NCBI Taxonomy" id="655981"/>
    <lineage>
        <taxon>Eukaryota</taxon>
        <taxon>Fungi</taxon>
        <taxon>Dikarya</taxon>
        <taxon>Ascomycota</taxon>
        <taxon>Pezizomycotina</taxon>
        <taxon>Leotiomycetes</taxon>
        <taxon>Thelebolales</taxon>
        <taxon>Thelebolaceae</taxon>
        <taxon>Pseudogymnoascus</taxon>
    </lineage>
</organism>
<dbReference type="Gene3D" id="3.30.710.10">
    <property type="entry name" value="Potassium Channel Kv1.1, Chain A"/>
    <property type="match status" value="1"/>
</dbReference>
<evidence type="ECO:0000313" key="2">
    <source>
        <dbReference type="EMBL" id="OAF56647.1"/>
    </source>
</evidence>
<dbReference type="RefSeq" id="XP_024321940.1">
    <property type="nucleotide sequence ID" value="XM_024470770.1"/>
</dbReference>
<dbReference type="InterPro" id="IPR000210">
    <property type="entry name" value="BTB/POZ_dom"/>
</dbReference>
<dbReference type="PROSITE" id="PS50097">
    <property type="entry name" value="BTB"/>
    <property type="match status" value="1"/>
</dbReference>
<gene>
    <name evidence="2" type="ORF">VC83_07193</name>
</gene>
<dbReference type="CDD" id="cd18186">
    <property type="entry name" value="BTB_POZ_ZBTB_KLHL-like"/>
    <property type="match status" value="1"/>
</dbReference>
<protein>
    <recommendedName>
        <fullName evidence="1">BTB domain-containing protein</fullName>
    </recommendedName>
</protein>
<sequence>MAGFPNLVQDVAPKFHHIILTSSRLMGGDIVTVYVGPREKRYSVHKALLTSQSEYFERALNGKFKEADEQTIRLPEDSPDAFDLLIGWLYQNQIPVLGYGPGPFDEFRRGIVVGATKLRVGNAALPPNRGTGSVAYRAHEEISATIFVQPQGNNNMRDRFDHISLRQTITNIAQRSFD</sequence>
<reference evidence="2" key="1">
    <citation type="submission" date="2016-03" db="EMBL/GenBank/DDBJ databases">
        <title>Updated assembly of Pseudogymnoascus destructans, the fungus causing white-nose syndrome of bats.</title>
        <authorList>
            <person name="Palmer J.M."/>
            <person name="Drees K.P."/>
            <person name="Foster J.T."/>
            <person name="Lindner D.L."/>
        </authorList>
    </citation>
    <scope>NUCLEOTIDE SEQUENCE [LARGE SCALE GENOMIC DNA]</scope>
    <source>
        <strain evidence="2">20631-21</strain>
    </source>
</reference>
<accession>A0A177A3G3</accession>
<feature type="domain" description="BTB" evidence="1">
    <location>
        <begin position="29"/>
        <end position="98"/>
    </location>
</feature>
<dbReference type="OrthoDB" id="6359816at2759"/>
<dbReference type="PANTHER" id="PTHR47843:SF2">
    <property type="entry name" value="BTB DOMAIN-CONTAINING PROTEIN"/>
    <property type="match status" value="1"/>
</dbReference>